<accession>A0A653DV40</accession>
<proteinExistence type="predicted"/>
<evidence type="ECO:0000313" key="1">
    <source>
        <dbReference type="EMBL" id="VEN64079.1"/>
    </source>
</evidence>
<keyword evidence="2" id="KW-1185">Reference proteome</keyword>
<dbReference type="EMBL" id="CAACVG010015095">
    <property type="protein sequence ID" value="VEN64079.1"/>
    <property type="molecule type" value="Genomic_DNA"/>
</dbReference>
<gene>
    <name evidence="1" type="ORF">CALMAC_LOCUS20718</name>
</gene>
<protein>
    <submittedName>
        <fullName evidence="1">Uncharacterized protein</fullName>
    </submittedName>
</protein>
<name>A0A653DV40_CALMS</name>
<reference evidence="1 2" key="1">
    <citation type="submission" date="2019-01" db="EMBL/GenBank/DDBJ databases">
        <authorList>
            <person name="Sayadi A."/>
        </authorList>
    </citation>
    <scope>NUCLEOTIDE SEQUENCE [LARGE SCALE GENOMIC DNA]</scope>
</reference>
<evidence type="ECO:0000313" key="2">
    <source>
        <dbReference type="Proteomes" id="UP000410492"/>
    </source>
</evidence>
<organism evidence="1 2">
    <name type="scientific">Callosobruchus maculatus</name>
    <name type="common">Southern cowpea weevil</name>
    <name type="synonym">Pulse bruchid</name>
    <dbReference type="NCBI Taxonomy" id="64391"/>
    <lineage>
        <taxon>Eukaryota</taxon>
        <taxon>Metazoa</taxon>
        <taxon>Ecdysozoa</taxon>
        <taxon>Arthropoda</taxon>
        <taxon>Hexapoda</taxon>
        <taxon>Insecta</taxon>
        <taxon>Pterygota</taxon>
        <taxon>Neoptera</taxon>
        <taxon>Endopterygota</taxon>
        <taxon>Coleoptera</taxon>
        <taxon>Polyphaga</taxon>
        <taxon>Cucujiformia</taxon>
        <taxon>Chrysomeloidea</taxon>
        <taxon>Chrysomelidae</taxon>
        <taxon>Bruchinae</taxon>
        <taxon>Bruchini</taxon>
        <taxon>Callosobruchus</taxon>
    </lineage>
</organism>
<dbReference type="AlphaFoldDB" id="A0A653DV40"/>
<dbReference type="OrthoDB" id="243840at2759"/>
<dbReference type="Proteomes" id="UP000410492">
    <property type="component" value="Unassembled WGS sequence"/>
</dbReference>
<sequence>MEMDFKKLYYDLNDLLEDICKFLSSEKLANLPQKDKKLAESLIRRSKRQLQEISKIQCTAQNEEYVIMDRKGLLSMWFESV</sequence>